<protein>
    <recommendedName>
        <fullName evidence="7">PTS system glucose-specific EIIA component</fullName>
    </recommendedName>
    <alternativeName>
        <fullName evidence="10">EIIA-Glc</fullName>
    </alternativeName>
    <alternativeName>
        <fullName evidence="9">EIII-Glc</fullName>
    </alternativeName>
    <alternativeName>
        <fullName evidence="8">Glucose-specific phosphotransferase enzyme IIA component</fullName>
    </alternativeName>
</protein>
<dbReference type="GO" id="GO:0005737">
    <property type="term" value="C:cytoplasm"/>
    <property type="evidence" value="ECO:0007669"/>
    <property type="project" value="UniProtKB-SubCell"/>
</dbReference>
<organism evidence="12 13">
    <name type="scientific">Rodentibacter myodis</name>
    <dbReference type="NCBI Taxonomy" id="1907939"/>
    <lineage>
        <taxon>Bacteria</taxon>
        <taxon>Pseudomonadati</taxon>
        <taxon>Pseudomonadota</taxon>
        <taxon>Gammaproteobacteria</taxon>
        <taxon>Pasteurellales</taxon>
        <taxon>Pasteurellaceae</taxon>
        <taxon>Rodentibacter</taxon>
    </lineage>
</organism>
<keyword evidence="4" id="KW-0808">Transferase</keyword>
<evidence type="ECO:0000313" key="12">
    <source>
        <dbReference type="EMBL" id="OOF58029.1"/>
    </source>
</evidence>
<name>A0A1V3JNQ8_9PAST</name>
<dbReference type="EMBL" id="MLHQ01000021">
    <property type="protein sequence ID" value="OOF58029.1"/>
    <property type="molecule type" value="Genomic_DNA"/>
</dbReference>
<evidence type="ECO:0000256" key="6">
    <source>
        <dbReference type="ARBA" id="ARBA00022777"/>
    </source>
</evidence>
<sequence length="152" mass="16773">MLNEQFIIPMTGSLLHLEQVPDKHFSDKSLGEGFAIKLSGEVVVSPISGIVIAAFPSGHAFIIRREEDGLEVLVHIGLDSVRHEGAFRPQVQKYARVKQGDVLTYVDKSKFTDNENALISPIVFSNPNIQISLHTENKEVKVGDENIIGVKL</sequence>
<evidence type="ECO:0000256" key="3">
    <source>
        <dbReference type="ARBA" id="ARBA00022597"/>
    </source>
</evidence>
<evidence type="ECO:0000256" key="7">
    <source>
        <dbReference type="ARBA" id="ARBA00039163"/>
    </source>
</evidence>
<dbReference type="PANTHER" id="PTHR45008:SF1">
    <property type="entry name" value="PTS SYSTEM GLUCOSE-SPECIFIC EIIA COMPONENT"/>
    <property type="match status" value="1"/>
</dbReference>
<dbReference type="GO" id="GO:0016301">
    <property type="term" value="F:kinase activity"/>
    <property type="evidence" value="ECO:0007669"/>
    <property type="project" value="UniProtKB-KW"/>
</dbReference>
<dbReference type="STRING" id="1907939.BKL49_08050"/>
<comment type="subcellular location">
    <subcellularLocation>
        <location evidence="1">Cytoplasm</location>
    </subcellularLocation>
</comment>
<dbReference type="SUPFAM" id="SSF51261">
    <property type="entry name" value="Duplicated hybrid motif"/>
    <property type="match status" value="1"/>
</dbReference>
<dbReference type="Pfam" id="PF00358">
    <property type="entry name" value="PTS_EIIA_1"/>
    <property type="match status" value="1"/>
</dbReference>
<evidence type="ECO:0000256" key="5">
    <source>
        <dbReference type="ARBA" id="ARBA00022683"/>
    </source>
</evidence>
<reference evidence="12 13" key="1">
    <citation type="submission" date="2016-10" db="EMBL/GenBank/DDBJ databases">
        <title>Rodentibacter gen. nov. and new species.</title>
        <authorList>
            <person name="Christensen H."/>
        </authorList>
    </citation>
    <scope>NUCLEOTIDE SEQUENCE [LARGE SCALE GENOMIC DNA]</scope>
    <source>
        <strain evidence="12 13">Ac151</strain>
    </source>
</reference>
<evidence type="ECO:0000256" key="1">
    <source>
        <dbReference type="ARBA" id="ARBA00004496"/>
    </source>
</evidence>
<gene>
    <name evidence="12" type="ORF">BKL49_08050</name>
</gene>
<dbReference type="PROSITE" id="PS51093">
    <property type="entry name" value="PTS_EIIA_TYPE_1"/>
    <property type="match status" value="1"/>
</dbReference>
<dbReference type="RefSeq" id="WP_077424344.1">
    <property type="nucleotide sequence ID" value="NZ_MLHQ01000021.1"/>
</dbReference>
<dbReference type="NCBIfam" id="TIGR00830">
    <property type="entry name" value="PTBA"/>
    <property type="match status" value="1"/>
</dbReference>
<evidence type="ECO:0000256" key="9">
    <source>
        <dbReference type="ARBA" id="ARBA00042526"/>
    </source>
</evidence>
<dbReference type="InterPro" id="IPR011055">
    <property type="entry name" value="Dup_hybrid_motif"/>
</dbReference>
<dbReference type="InterPro" id="IPR050890">
    <property type="entry name" value="PTS_EIIA_component"/>
</dbReference>
<dbReference type="PANTHER" id="PTHR45008">
    <property type="entry name" value="PTS SYSTEM GLUCOSE-SPECIFIC EIIA COMPONENT"/>
    <property type="match status" value="1"/>
</dbReference>
<keyword evidence="13" id="KW-1185">Reference proteome</keyword>
<feature type="domain" description="PTS EIIA type-1" evidence="11">
    <location>
        <begin position="22"/>
        <end position="126"/>
    </location>
</feature>
<dbReference type="Proteomes" id="UP000188602">
    <property type="component" value="Unassembled WGS sequence"/>
</dbReference>
<dbReference type="OrthoDB" id="92465at2"/>
<keyword evidence="3" id="KW-0762">Sugar transport</keyword>
<dbReference type="AlphaFoldDB" id="A0A1V3JNQ8"/>
<evidence type="ECO:0000256" key="8">
    <source>
        <dbReference type="ARBA" id="ARBA00042296"/>
    </source>
</evidence>
<dbReference type="GO" id="GO:0009401">
    <property type="term" value="P:phosphoenolpyruvate-dependent sugar phosphotransferase system"/>
    <property type="evidence" value="ECO:0007669"/>
    <property type="project" value="UniProtKB-KW"/>
</dbReference>
<comment type="caution">
    <text evidence="12">The sequence shown here is derived from an EMBL/GenBank/DDBJ whole genome shotgun (WGS) entry which is preliminary data.</text>
</comment>
<dbReference type="Gene3D" id="2.70.70.10">
    <property type="entry name" value="Glucose Permease (Domain IIA)"/>
    <property type="match status" value="1"/>
</dbReference>
<evidence type="ECO:0000256" key="4">
    <source>
        <dbReference type="ARBA" id="ARBA00022679"/>
    </source>
</evidence>
<keyword evidence="5" id="KW-0598">Phosphotransferase system</keyword>
<accession>A0A1V3JNQ8</accession>
<evidence type="ECO:0000313" key="13">
    <source>
        <dbReference type="Proteomes" id="UP000188602"/>
    </source>
</evidence>
<evidence type="ECO:0000256" key="10">
    <source>
        <dbReference type="ARBA" id="ARBA00042873"/>
    </source>
</evidence>
<evidence type="ECO:0000256" key="2">
    <source>
        <dbReference type="ARBA" id="ARBA00022448"/>
    </source>
</evidence>
<evidence type="ECO:0000259" key="11">
    <source>
        <dbReference type="PROSITE" id="PS51093"/>
    </source>
</evidence>
<proteinExistence type="predicted"/>
<keyword evidence="6" id="KW-0418">Kinase</keyword>
<keyword evidence="2" id="KW-0813">Transport</keyword>
<dbReference type="InterPro" id="IPR001127">
    <property type="entry name" value="PTS_EIIA_1_perm"/>
</dbReference>